<dbReference type="EMBL" id="JAQIZT010000007">
    <property type="protein sequence ID" value="KAJ6990239.1"/>
    <property type="molecule type" value="Genomic_DNA"/>
</dbReference>
<reference evidence="1" key="1">
    <citation type="journal article" date="2023" name="Mol. Ecol. Resour.">
        <title>Chromosome-level genome assembly of a triploid poplar Populus alba 'Berolinensis'.</title>
        <authorList>
            <person name="Chen S."/>
            <person name="Yu Y."/>
            <person name="Wang X."/>
            <person name="Wang S."/>
            <person name="Zhang T."/>
            <person name="Zhou Y."/>
            <person name="He R."/>
            <person name="Meng N."/>
            <person name="Wang Y."/>
            <person name="Liu W."/>
            <person name="Liu Z."/>
            <person name="Liu J."/>
            <person name="Guo Q."/>
            <person name="Huang H."/>
            <person name="Sederoff R.R."/>
            <person name="Wang G."/>
            <person name="Qu G."/>
            <person name="Chen S."/>
        </authorList>
    </citation>
    <scope>NUCLEOTIDE SEQUENCE</scope>
    <source>
        <strain evidence="1">SC-2020</strain>
    </source>
</reference>
<dbReference type="Proteomes" id="UP001164929">
    <property type="component" value="Chromosome 7"/>
</dbReference>
<accession>A0AAD6QGZ4</accession>
<proteinExistence type="predicted"/>
<name>A0AAD6QGZ4_9ROSI</name>
<comment type="caution">
    <text evidence="1">The sequence shown here is derived from an EMBL/GenBank/DDBJ whole genome shotgun (WGS) entry which is preliminary data.</text>
</comment>
<organism evidence="1 2">
    <name type="scientific">Populus alba x Populus x berolinensis</name>
    <dbReference type="NCBI Taxonomy" id="444605"/>
    <lineage>
        <taxon>Eukaryota</taxon>
        <taxon>Viridiplantae</taxon>
        <taxon>Streptophyta</taxon>
        <taxon>Embryophyta</taxon>
        <taxon>Tracheophyta</taxon>
        <taxon>Spermatophyta</taxon>
        <taxon>Magnoliopsida</taxon>
        <taxon>eudicotyledons</taxon>
        <taxon>Gunneridae</taxon>
        <taxon>Pentapetalae</taxon>
        <taxon>rosids</taxon>
        <taxon>fabids</taxon>
        <taxon>Malpighiales</taxon>
        <taxon>Salicaceae</taxon>
        <taxon>Saliceae</taxon>
        <taxon>Populus</taxon>
    </lineage>
</organism>
<evidence type="ECO:0000313" key="1">
    <source>
        <dbReference type="EMBL" id="KAJ6990239.1"/>
    </source>
</evidence>
<gene>
    <name evidence="1" type="ORF">NC653_018701</name>
</gene>
<keyword evidence="2" id="KW-1185">Reference proteome</keyword>
<evidence type="ECO:0000313" key="2">
    <source>
        <dbReference type="Proteomes" id="UP001164929"/>
    </source>
</evidence>
<sequence>MGENLRILARYDRQYDFRVGLVRDGMPYRGSFVVFSNFAFEISKIKPPPPPINSSPRPFPLTAASFSPVNKLGLFSDDHSLNLERNCRLCEVAKLLLLPDLLQSIASIKADYIAQVDERTQFGKEIGIIVPVSDS</sequence>
<protein>
    <submittedName>
        <fullName evidence="1">Uncharacterized protein</fullName>
    </submittedName>
</protein>
<dbReference type="AlphaFoldDB" id="A0AAD6QGZ4"/>